<dbReference type="GO" id="GO:0005886">
    <property type="term" value="C:plasma membrane"/>
    <property type="evidence" value="ECO:0007669"/>
    <property type="project" value="UniProtKB-SubCell"/>
</dbReference>
<dbReference type="EMBL" id="BKZW01000001">
    <property type="protein sequence ID" value="GER88276.1"/>
    <property type="molecule type" value="Genomic_DNA"/>
</dbReference>
<keyword evidence="3 6" id="KW-0812">Transmembrane</keyword>
<dbReference type="Pfam" id="PF13396">
    <property type="entry name" value="PLDc_N"/>
    <property type="match status" value="1"/>
</dbReference>
<organism evidence="8 9">
    <name type="scientific">Dictyobacter vulcani</name>
    <dbReference type="NCBI Taxonomy" id="2607529"/>
    <lineage>
        <taxon>Bacteria</taxon>
        <taxon>Bacillati</taxon>
        <taxon>Chloroflexota</taxon>
        <taxon>Ktedonobacteria</taxon>
        <taxon>Ktedonobacterales</taxon>
        <taxon>Dictyobacteraceae</taxon>
        <taxon>Dictyobacter</taxon>
    </lineage>
</organism>
<protein>
    <recommendedName>
        <fullName evidence="7">Cardiolipin synthase N-terminal domain-containing protein</fullName>
    </recommendedName>
</protein>
<evidence type="ECO:0000256" key="3">
    <source>
        <dbReference type="ARBA" id="ARBA00022692"/>
    </source>
</evidence>
<dbReference type="AlphaFoldDB" id="A0A5J4KSU2"/>
<evidence type="ECO:0000313" key="9">
    <source>
        <dbReference type="Proteomes" id="UP000326912"/>
    </source>
</evidence>
<evidence type="ECO:0000256" key="1">
    <source>
        <dbReference type="ARBA" id="ARBA00004651"/>
    </source>
</evidence>
<evidence type="ECO:0000256" key="5">
    <source>
        <dbReference type="ARBA" id="ARBA00023136"/>
    </source>
</evidence>
<dbReference type="RefSeq" id="WP_170296545.1">
    <property type="nucleotide sequence ID" value="NZ_BKZW01000001.1"/>
</dbReference>
<evidence type="ECO:0000256" key="4">
    <source>
        <dbReference type="ARBA" id="ARBA00022989"/>
    </source>
</evidence>
<keyword evidence="2" id="KW-1003">Cell membrane</keyword>
<comment type="subcellular location">
    <subcellularLocation>
        <location evidence="1">Cell membrane</location>
        <topology evidence="1">Multi-pass membrane protein</topology>
    </subcellularLocation>
</comment>
<evidence type="ECO:0000256" key="6">
    <source>
        <dbReference type="SAM" id="Phobius"/>
    </source>
</evidence>
<gene>
    <name evidence="8" type="ORF">KDW_24380</name>
</gene>
<evidence type="ECO:0000259" key="7">
    <source>
        <dbReference type="Pfam" id="PF13396"/>
    </source>
</evidence>
<keyword evidence="4 6" id="KW-1133">Transmembrane helix</keyword>
<evidence type="ECO:0000313" key="8">
    <source>
        <dbReference type="EMBL" id="GER88276.1"/>
    </source>
</evidence>
<feature type="transmembrane region" description="Helical" evidence="6">
    <location>
        <begin position="7"/>
        <end position="32"/>
    </location>
</feature>
<keyword evidence="9" id="KW-1185">Reference proteome</keyword>
<dbReference type="InterPro" id="IPR027379">
    <property type="entry name" value="CLS_N"/>
</dbReference>
<name>A0A5J4KSU2_9CHLR</name>
<reference evidence="8 9" key="1">
    <citation type="submission" date="2019-10" db="EMBL/GenBank/DDBJ databases">
        <title>Dictyobacter vulcani sp. nov., within the class Ktedonobacteria, isolated from soil of volcanic Mt. Zao.</title>
        <authorList>
            <person name="Zheng Y."/>
            <person name="Wang C.M."/>
            <person name="Sakai Y."/>
            <person name="Abe K."/>
            <person name="Yokota A."/>
            <person name="Yabe S."/>
        </authorList>
    </citation>
    <scope>NUCLEOTIDE SEQUENCE [LARGE SCALE GENOMIC DNA]</scope>
    <source>
        <strain evidence="8 9">W12</strain>
    </source>
</reference>
<feature type="transmembrane region" description="Helical" evidence="6">
    <location>
        <begin position="48"/>
        <end position="68"/>
    </location>
</feature>
<feature type="domain" description="Cardiolipin synthase N-terminal" evidence="7">
    <location>
        <begin position="27"/>
        <end position="70"/>
    </location>
</feature>
<sequence>MHIMNSGLFFLSGLYCIFGLVGILATIFWIWMLVDCLKNEPSEGNDKILWVLVIILTHGVGAIIYFFIRRQPRIQSSRP</sequence>
<evidence type="ECO:0000256" key="2">
    <source>
        <dbReference type="ARBA" id="ARBA00022475"/>
    </source>
</evidence>
<accession>A0A5J4KSU2</accession>
<dbReference type="Proteomes" id="UP000326912">
    <property type="component" value="Unassembled WGS sequence"/>
</dbReference>
<comment type="caution">
    <text evidence="8">The sequence shown here is derived from an EMBL/GenBank/DDBJ whole genome shotgun (WGS) entry which is preliminary data.</text>
</comment>
<keyword evidence="5 6" id="KW-0472">Membrane</keyword>
<proteinExistence type="predicted"/>